<gene>
    <name evidence="2" type="ORF">BJ969_003029</name>
</gene>
<dbReference type="AlphaFoldDB" id="A0A840NG20"/>
<dbReference type="EMBL" id="JACHIV010000001">
    <property type="protein sequence ID" value="MBB5069941.1"/>
    <property type="molecule type" value="Genomic_DNA"/>
</dbReference>
<protein>
    <submittedName>
        <fullName evidence="2">Uncharacterized protein</fullName>
    </submittedName>
</protein>
<dbReference type="Proteomes" id="UP000580474">
    <property type="component" value="Unassembled WGS sequence"/>
</dbReference>
<evidence type="ECO:0000313" key="3">
    <source>
        <dbReference type="Proteomes" id="UP000580474"/>
    </source>
</evidence>
<keyword evidence="1" id="KW-1133">Transmembrane helix</keyword>
<reference evidence="2 3" key="1">
    <citation type="submission" date="2020-08" db="EMBL/GenBank/DDBJ databases">
        <title>Sequencing the genomes of 1000 actinobacteria strains.</title>
        <authorList>
            <person name="Klenk H.-P."/>
        </authorList>
    </citation>
    <scope>NUCLEOTIDE SEQUENCE [LARGE SCALE GENOMIC DNA]</scope>
    <source>
        <strain evidence="2 3">DSM 45582</strain>
    </source>
</reference>
<keyword evidence="1" id="KW-0812">Transmembrane</keyword>
<dbReference type="NCBIfam" id="NF033852">
    <property type="entry name" value="fulvocin_rel"/>
    <property type="match status" value="1"/>
</dbReference>
<keyword evidence="1" id="KW-0472">Membrane</keyword>
<evidence type="ECO:0000313" key="2">
    <source>
        <dbReference type="EMBL" id="MBB5069941.1"/>
    </source>
</evidence>
<feature type="transmembrane region" description="Helical" evidence="1">
    <location>
        <begin position="110"/>
        <end position="128"/>
    </location>
</feature>
<keyword evidence="3" id="KW-1185">Reference proteome</keyword>
<organism evidence="2 3">
    <name type="scientific">Saccharopolyspora gloriosae</name>
    <dbReference type="NCBI Taxonomy" id="455344"/>
    <lineage>
        <taxon>Bacteria</taxon>
        <taxon>Bacillati</taxon>
        <taxon>Actinomycetota</taxon>
        <taxon>Actinomycetes</taxon>
        <taxon>Pseudonocardiales</taxon>
        <taxon>Pseudonocardiaceae</taxon>
        <taxon>Saccharopolyspora</taxon>
    </lineage>
</organism>
<dbReference type="RefSeq" id="WP_184479557.1">
    <property type="nucleotide sequence ID" value="NZ_JACHIV010000001.1"/>
</dbReference>
<comment type="caution">
    <text evidence="2">The sequence shown here is derived from an EMBL/GenBank/DDBJ whole genome shotgun (WGS) entry which is preliminary data.</text>
</comment>
<sequence length="303" mass="32780">MQNSDDRWVLAFDGSCRLCRTTSRAVADVCGDALEVIPLARADVREWRERALGANPPWAPTLIRVRSDGVDAWTGMSLGLNLVRHLGARATLAVLGALGRTRRGTRRVRLGGLPLIAGLAVAAGLLRFRPRGGDGDDPDAWVAANRDRLPQSYAAVVEHPMAYRKAIFNASSAAVKGRLWVEHLEQYGAQHPELSEHQQRTLRRAADVLGDESLHAQPSPPELDRVLEDLRIDVTAAFGGETQALIATLGPPDHGTARKTDCQCSTKSDYCWMGCVDSDGGCREVSGCGSGWAYTCNGWCEGP</sequence>
<name>A0A840NG20_9PSEU</name>
<evidence type="ECO:0000256" key="1">
    <source>
        <dbReference type="SAM" id="Phobius"/>
    </source>
</evidence>
<accession>A0A840NG20</accession>
<proteinExistence type="predicted"/>